<keyword evidence="3 4" id="KW-1015">Disulfide bond</keyword>
<evidence type="ECO:0000259" key="8">
    <source>
        <dbReference type="PROSITE" id="PS50026"/>
    </source>
</evidence>
<feature type="chain" id="PRO_5046065040" description="HYR domain-containing protein" evidence="7">
    <location>
        <begin position="22"/>
        <end position="857"/>
    </location>
</feature>
<dbReference type="InterPro" id="IPR024731">
    <property type="entry name" value="NELL2-like_EGF"/>
</dbReference>
<dbReference type="EMBL" id="JARBDR010000917">
    <property type="protein sequence ID" value="KAJ8302752.1"/>
    <property type="molecule type" value="Genomic_DNA"/>
</dbReference>
<sequence>MYLLLILQDLTSLVVYQGSKKEDWNLCNTNMNRCSHSCVPVPKTVHCSCPEGYFLQEDQITCVQGESPWIYTRSSHCSTDCGQNAQCSQLLSTLSFQCVCLPGYHGNGTFCEACPVDFYKQHLDNTTCLPCPVSMTTNGKTASLNCSCRSSNAVLINGTCTEVTMVTTEVTPEEPPVVKVQILATEKSIESVKLDVQSTPSSKKEDQYNEILNDRKWREPTDVGYNVPQPVLRPYFDHCPHGQTITLYIPAYKNKVTLNVTWHALDITGQKLQIKSNFVITNGIITFEWWANGEEGKQRVMMEATDKWGHTVTCQFYVKILDLEPPIFTYCPHDISVQSNKGVERVLWSKPEVIDNVKVKTFTGTHNTGDEFVEGVTMVNYTATDQAGNTAYCNFSVNLHKVDNSCDLPNIKNGEFSCTPVDLGDKKIEEQCEILCNKGFVVNPLSDFSDVYKCMKEQKEIQHLKDLMSTLQPCLKYKMASVVTQEFSIRFEGPCVADDIQLRRDLSLAIIEHLEVREICPKSKCVYSNITIDCNADGEDSISKRSTSENKVFLIQWNVTIDNSTGFTSGQVESILMTIRLELMKHLPGLNLRINEHDYATFGELKTSNLILGCQVGEVLHKLGCVSCPPGTRYAIQTGACEICNNGSYQPYDGQTDCLPCESDQTSQQGSISQEQCITVSSLNEMSKFLIITACTFGFVFLCMAIFMYLQFKRQQKRTQKRMSPSNGHKYITPNIFVASSTLPKGSRRPQKSDFKIEGQDCHLYGNHDYEEPGFSYNTNLSTRTTLSGRTVYQNDLSHAPSPAGSPRSLRSTQRSLGSPVSERSFYTGDFRNFSPTLRSNTLQSQNRRPNLLLYDK</sequence>
<dbReference type="SMART" id="SM00181">
    <property type="entry name" value="EGF"/>
    <property type="match status" value="2"/>
</dbReference>
<comment type="caution">
    <text evidence="10">The sequence shown here is derived from an EMBL/GenBank/DDBJ whole genome shotgun (WGS) entry which is preliminary data.</text>
</comment>
<evidence type="ECO:0008006" key="12">
    <source>
        <dbReference type="Google" id="ProtNLM"/>
    </source>
</evidence>
<evidence type="ECO:0000256" key="7">
    <source>
        <dbReference type="SAM" id="SignalP"/>
    </source>
</evidence>
<keyword evidence="2" id="KW-0677">Repeat</keyword>
<dbReference type="PANTHER" id="PTHR24273">
    <property type="entry name" value="FI04643P-RELATED"/>
    <property type="match status" value="1"/>
</dbReference>
<dbReference type="Pfam" id="PF07699">
    <property type="entry name" value="Ephrin_rec_like"/>
    <property type="match status" value="1"/>
</dbReference>
<gene>
    <name evidence="10" type="ORF">KUTeg_019148</name>
</gene>
<evidence type="ECO:0000256" key="4">
    <source>
        <dbReference type="PROSITE-ProRule" id="PRU00076"/>
    </source>
</evidence>
<feature type="transmembrane region" description="Helical" evidence="6">
    <location>
        <begin position="689"/>
        <end position="712"/>
    </location>
</feature>
<dbReference type="Pfam" id="PF14670">
    <property type="entry name" value="FXa_inhibition"/>
    <property type="match status" value="1"/>
</dbReference>
<dbReference type="SMART" id="SM01411">
    <property type="entry name" value="Ephrin_rec_like"/>
    <property type="match status" value="2"/>
</dbReference>
<evidence type="ECO:0000313" key="10">
    <source>
        <dbReference type="EMBL" id="KAJ8302752.1"/>
    </source>
</evidence>
<evidence type="ECO:0000256" key="6">
    <source>
        <dbReference type="SAM" id="Phobius"/>
    </source>
</evidence>
<feature type="domain" description="EGF-like" evidence="8">
    <location>
        <begin position="73"/>
        <end position="112"/>
    </location>
</feature>
<comment type="caution">
    <text evidence="4">Lacks conserved residue(s) required for the propagation of feature annotation.</text>
</comment>
<dbReference type="PANTHER" id="PTHR24273:SF32">
    <property type="entry name" value="HYALIN"/>
    <property type="match status" value="1"/>
</dbReference>
<dbReference type="Pfam" id="PF02494">
    <property type="entry name" value="HYR"/>
    <property type="match status" value="1"/>
</dbReference>
<evidence type="ECO:0000256" key="2">
    <source>
        <dbReference type="ARBA" id="ARBA00022737"/>
    </source>
</evidence>
<feature type="disulfide bond" evidence="4">
    <location>
        <begin position="81"/>
        <end position="98"/>
    </location>
</feature>
<dbReference type="Gene3D" id="2.10.25.10">
    <property type="entry name" value="Laminin"/>
    <property type="match status" value="1"/>
</dbReference>
<name>A0ABQ9EBQ2_TEGGR</name>
<accession>A0ABQ9EBQ2</accession>
<dbReference type="InterPro" id="IPR009030">
    <property type="entry name" value="Growth_fac_rcpt_cys_sf"/>
</dbReference>
<evidence type="ECO:0000256" key="3">
    <source>
        <dbReference type="ARBA" id="ARBA00023157"/>
    </source>
</evidence>
<keyword evidence="7" id="KW-0732">Signal</keyword>
<keyword evidence="11" id="KW-1185">Reference proteome</keyword>
<evidence type="ECO:0000313" key="11">
    <source>
        <dbReference type="Proteomes" id="UP001217089"/>
    </source>
</evidence>
<dbReference type="Gene3D" id="2.10.50.10">
    <property type="entry name" value="Tumor Necrosis Factor Receptor, subunit A, domain 2"/>
    <property type="match status" value="2"/>
</dbReference>
<keyword evidence="6" id="KW-0472">Membrane</keyword>
<dbReference type="InterPro" id="IPR003410">
    <property type="entry name" value="HYR_dom"/>
</dbReference>
<proteinExistence type="predicted"/>
<feature type="compositionally biased region" description="Polar residues" evidence="5">
    <location>
        <begin position="809"/>
        <end position="819"/>
    </location>
</feature>
<evidence type="ECO:0000256" key="1">
    <source>
        <dbReference type="ARBA" id="ARBA00022536"/>
    </source>
</evidence>
<organism evidence="10 11">
    <name type="scientific">Tegillarca granosa</name>
    <name type="common">Malaysian cockle</name>
    <name type="synonym">Anadara granosa</name>
    <dbReference type="NCBI Taxonomy" id="220873"/>
    <lineage>
        <taxon>Eukaryota</taxon>
        <taxon>Metazoa</taxon>
        <taxon>Spiralia</taxon>
        <taxon>Lophotrochozoa</taxon>
        <taxon>Mollusca</taxon>
        <taxon>Bivalvia</taxon>
        <taxon>Autobranchia</taxon>
        <taxon>Pteriomorphia</taxon>
        <taxon>Arcoida</taxon>
        <taxon>Arcoidea</taxon>
        <taxon>Arcidae</taxon>
        <taxon>Tegillarca</taxon>
    </lineage>
</organism>
<feature type="domain" description="HYR" evidence="9">
    <location>
        <begin position="321"/>
        <end position="401"/>
    </location>
</feature>
<dbReference type="Proteomes" id="UP001217089">
    <property type="component" value="Unassembled WGS sequence"/>
</dbReference>
<dbReference type="InterPro" id="IPR000742">
    <property type="entry name" value="EGF"/>
</dbReference>
<dbReference type="PROSITE" id="PS01186">
    <property type="entry name" value="EGF_2"/>
    <property type="match status" value="1"/>
</dbReference>
<dbReference type="InterPro" id="IPR011641">
    <property type="entry name" value="Tyr-kin_ephrin_A/B_rcpt-like"/>
</dbReference>
<dbReference type="Pfam" id="PF12947">
    <property type="entry name" value="EGF_3"/>
    <property type="match status" value="1"/>
</dbReference>
<keyword evidence="1 4" id="KW-0245">EGF-like domain</keyword>
<feature type="disulfide bond" evidence="4">
    <location>
        <begin position="77"/>
        <end position="87"/>
    </location>
</feature>
<keyword evidence="6" id="KW-1133">Transmembrane helix</keyword>
<feature type="region of interest" description="Disordered" evidence="5">
    <location>
        <begin position="796"/>
        <end position="824"/>
    </location>
</feature>
<evidence type="ECO:0000259" key="9">
    <source>
        <dbReference type="PROSITE" id="PS50825"/>
    </source>
</evidence>
<dbReference type="PROSITE" id="PS50825">
    <property type="entry name" value="HYR"/>
    <property type="match status" value="1"/>
</dbReference>
<feature type="signal peptide" evidence="7">
    <location>
        <begin position="1"/>
        <end position="21"/>
    </location>
</feature>
<keyword evidence="6" id="KW-0812">Transmembrane</keyword>
<dbReference type="PROSITE" id="PS50026">
    <property type="entry name" value="EGF_3"/>
    <property type="match status" value="1"/>
</dbReference>
<dbReference type="SUPFAM" id="SSF57184">
    <property type="entry name" value="Growth factor receptor domain"/>
    <property type="match status" value="1"/>
</dbReference>
<reference evidence="10 11" key="1">
    <citation type="submission" date="2022-12" db="EMBL/GenBank/DDBJ databases">
        <title>Chromosome-level genome of Tegillarca granosa.</title>
        <authorList>
            <person name="Kim J."/>
        </authorList>
    </citation>
    <scope>NUCLEOTIDE SEQUENCE [LARGE SCALE GENOMIC DNA]</scope>
    <source>
        <strain evidence="10">Teg-2019</strain>
        <tissue evidence="10">Adductor muscle</tissue>
    </source>
</reference>
<evidence type="ECO:0000256" key="5">
    <source>
        <dbReference type="SAM" id="MobiDB-lite"/>
    </source>
</evidence>
<protein>
    <recommendedName>
        <fullName evidence="12">HYR domain-containing protein</fullName>
    </recommendedName>
</protein>